<name>B4CXH6_9BACT</name>
<evidence type="ECO:0000313" key="2">
    <source>
        <dbReference type="EMBL" id="EDY20974.1"/>
    </source>
</evidence>
<proteinExistence type="predicted"/>
<dbReference type="Proteomes" id="UP000005824">
    <property type="component" value="Unassembled WGS sequence"/>
</dbReference>
<evidence type="ECO:0000256" key="1">
    <source>
        <dbReference type="SAM" id="MobiDB-lite"/>
    </source>
</evidence>
<gene>
    <name evidence="2" type="ORF">CfE428DRAFT_1267</name>
</gene>
<accession>B4CXH6</accession>
<dbReference type="EMBL" id="ABVL01000003">
    <property type="protein sequence ID" value="EDY20974.1"/>
    <property type="molecule type" value="Genomic_DNA"/>
</dbReference>
<keyword evidence="3" id="KW-1185">Reference proteome</keyword>
<reference evidence="2 3" key="1">
    <citation type="journal article" date="2011" name="J. Bacteriol.">
        <title>Genome sequence of Chthoniobacter flavus Ellin428, an aerobic heterotrophic soil bacterium.</title>
        <authorList>
            <person name="Kant R."/>
            <person name="van Passel M.W."/>
            <person name="Palva A."/>
            <person name="Lucas S."/>
            <person name="Lapidus A."/>
            <person name="Glavina Del Rio T."/>
            <person name="Dalin E."/>
            <person name="Tice H."/>
            <person name="Bruce D."/>
            <person name="Goodwin L."/>
            <person name="Pitluck S."/>
            <person name="Larimer F.W."/>
            <person name="Land M.L."/>
            <person name="Hauser L."/>
            <person name="Sangwan P."/>
            <person name="de Vos W.M."/>
            <person name="Janssen P.H."/>
            <person name="Smidt H."/>
        </authorList>
    </citation>
    <scope>NUCLEOTIDE SEQUENCE [LARGE SCALE GENOMIC DNA]</scope>
    <source>
        <strain evidence="2 3">Ellin428</strain>
    </source>
</reference>
<feature type="region of interest" description="Disordered" evidence="1">
    <location>
        <begin position="28"/>
        <end position="48"/>
    </location>
</feature>
<organism evidence="2 3">
    <name type="scientific">Chthoniobacter flavus Ellin428</name>
    <dbReference type="NCBI Taxonomy" id="497964"/>
    <lineage>
        <taxon>Bacteria</taxon>
        <taxon>Pseudomonadati</taxon>
        <taxon>Verrucomicrobiota</taxon>
        <taxon>Spartobacteria</taxon>
        <taxon>Chthoniobacterales</taxon>
        <taxon>Chthoniobacteraceae</taxon>
        <taxon>Chthoniobacter</taxon>
    </lineage>
</organism>
<dbReference type="InParanoid" id="B4CXH6"/>
<feature type="compositionally biased region" description="Polar residues" evidence="1">
    <location>
        <begin position="30"/>
        <end position="39"/>
    </location>
</feature>
<evidence type="ECO:0000313" key="3">
    <source>
        <dbReference type="Proteomes" id="UP000005824"/>
    </source>
</evidence>
<comment type="caution">
    <text evidence="2">The sequence shown here is derived from an EMBL/GenBank/DDBJ whole genome shotgun (WGS) entry which is preliminary data.</text>
</comment>
<sequence>MRREIIEVCGHLRRSRLMTLIPAKDRDSHVFNQPTGRSRQVTRRVHQEHPPLPRFRCRRRAAEILTDSAAQVWQPSCEPAPIAAHEQNVAPRPNRLRLTAEIAFNGLVADKPIRLGKVRQQTDRATTCAATKPPHWKPQIPATGARQPTLVISQGNERLCRRTIGTVKGSRHAVMPLRDKIVLWRPLHPDDNLQSVLVEEIVKFVQHTRWFLNCALMHPREFLPEA</sequence>
<protein>
    <submittedName>
        <fullName evidence="2">Uncharacterized protein</fullName>
    </submittedName>
</protein>
<dbReference type="AlphaFoldDB" id="B4CXH6"/>